<evidence type="ECO:0000256" key="2">
    <source>
        <dbReference type="SAM" id="Phobius"/>
    </source>
</evidence>
<organism evidence="3 4">
    <name type="scientific">Setaria viridis</name>
    <name type="common">Green bristlegrass</name>
    <name type="synonym">Setaria italica subsp. viridis</name>
    <dbReference type="NCBI Taxonomy" id="4556"/>
    <lineage>
        <taxon>Eukaryota</taxon>
        <taxon>Viridiplantae</taxon>
        <taxon>Streptophyta</taxon>
        <taxon>Embryophyta</taxon>
        <taxon>Tracheophyta</taxon>
        <taxon>Spermatophyta</taxon>
        <taxon>Magnoliopsida</taxon>
        <taxon>Liliopsida</taxon>
        <taxon>Poales</taxon>
        <taxon>Poaceae</taxon>
        <taxon>PACMAD clade</taxon>
        <taxon>Panicoideae</taxon>
        <taxon>Panicodae</taxon>
        <taxon>Paniceae</taxon>
        <taxon>Cenchrinae</taxon>
        <taxon>Setaria</taxon>
    </lineage>
</organism>
<reference evidence="3" key="1">
    <citation type="submission" date="2019-03" db="EMBL/GenBank/DDBJ databases">
        <title>WGS assembly of Setaria viridis.</title>
        <authorList>
            <person name="Huang P."/>
            <person name="Jenkins J."/>
            <person name="Grimwood J."/>
            <person name="Barry K."/>
            <person name="Healey A."/>
            <person name="Mamidi S."/>
            <person name="Sreedasyam A."/>
            <person name="Shu S."/>
            <person name="Feldman M."/>
            <person name="Wu J."/>
            <person name="Yu Y."/>
            <person name="Chen C."/>
            <person name="Johnson J."/>
            <person name="Rokhsar D."/>
            <person name="Baxter I."/>
            <person name="Schmutz J."/>
            <person name="Brutnell T."/>
            <person name="Kellogg E."/>
        </authorList>
    </citation>
    <scope>NUCLEOTIDE SEQUENCE [LARGE SCALE GENOMIC DNA]</scope>
</reference>
<dbReference type="PANTHER" id="PTHR36480">
    <property type="entry name" value="OS06G0118900 PROTEIN-RELATED"/>
    <property type="match status" value="1"/>
</dbReference>
<proteinExistence type="predicted"/>
<gene>
    <name evidence="3" type="ORF">SEVIR_8G247100v2</name>
</gene>
<keyword evidence="2" id="KW-0812">Transmembrane</keyword>
<evidence type="ECO:0008006" key="5">
    <source>
        <dbReference type="Google" id="ProtNLM"/>
    </source>
</evidence>
<keyword evidence="2" id="KW-0472">Membrane</keyword>
<evidence type="ECO:0000256" key="1">
    <source>
        <dbReference type="SAM" id="MobiDB-lite"/>
    </source>
</evidence>
<accession>A0A4U6TJ86</accession>
<evidence type="ECO:0000313" key="4">
    <source>
        <dbReference type="Proteomes" id="UP000298652"/>
    </source>
</evidence>
<feature type="transmembrane region" description="Helical" evidence="2">
    <location>
        <begin position="20"/>
        <end position="41"/>
    </location>
</feature>
<keyword evidence="2" id="KW-1133">Transmembrane helix</keyword>
<dbReference type="Gramene" id="TKW02521">
    <property type="protein sequence ID" value="TKW02521"/>
    <property type="gene ID" value="SEVIR_8G247100v2"/>
</dbReference>
<feature type="region of interest" description="Disordered" evidence="1">
    <location>
        <begin position="227"/>
        <end position="261"/>
    </location>
</feature>
<dbReference type="PANTHER" id="PTHR36480:SF10">
    <property type="entry name" value="LATE EMBRYOGENESIS ABUNDANT PROTEIN LEA-2 SUBGROUP DOMAIN-CONTAINING PROTEIN"/>
    <property type="match status" value="1"/>
</dbReference>
<dbReference type="Proteomes" id="UP000298652">
    <property type="component" value="Chromosome 8"/>
</dbReference>
<protein>
    <recommendedName>
        <fullName evidence="5">Late embryogenesis abundant protein LEA-2 subgroup domain-containing protein</fullName>
    </recommendedName>
</protein>
<dbReference type="EMBL" id="CM016559">
    <property type="protein sequence ID" value="TKW02521.1"/>
    <property type="molecule type" value="Genomic_DNA"/>
</dbReference>
<name>A0A4U6TJ86_SETVI</name>
<dbReference type="AlphaFoldDB" id="A0A4U6TJ86"/>
<dbReference type="OMA" id="GQIQCNI"/>
<evidence type="ECO:0000313" key="3">
    <source>
        <dbReference type="EMBL" id="TKW02521.1"/>
    </source>
</evidence>
<sequence>MATCRAGENTTFPFLATVRSLVAIVVSVLAVAVVVMVIVFVHRPVEMDLQSYGYVQTQEWWWIYNNTTSVYEPAKEVPMLIIVHALNPSGRGQIQCNISVISIMDIPNASFVEMVDFSRFEPTNASFEPTNVSFDLQPHSSHRYRRWVSLKDPASLYYLYDRHHQDASLGFPVMVVVETTYKPAHSEKSINKTYYCWPVTFLCSDSSTPDGGEVPCKTEEDLEYKVSWRSPPPAPSPPPAVAGNWTKLEHNRMRLRTSDGP</sequence>
<feature type="compositionally biased region" description="Pro residues" evidence="1">
    <location>
        <begin position="230"/>
        <end position="240"/>
    </location>
</feature>
<keyword evidence="4" id="KW-1185">Reference proteome</keyword>